<dbReference type="CDD" id="cd00002">
    <property type="entry name" value="YbaK_deacylase"/>
    <property type="match status" value="1"/>
</dbReference>
<dbReference type="InterPro" id="IPR036754">
    <property type="entry name" value="YbaK/aa-tRNA-synt-asso_dom_sf"/>
</dbReference>
<proteinExistence type="inferred from homology"/>
<evidence type="ECO:0000256" key="3">
    <source>
        <dbReference type="ARBA" id="ARBA00023239"/>
    </source>
</evidence>
<dbReference type="GO" id="GO:0016829">
    <property type="term" value="F:lyase activity"/>
    <property type="evidence" value="ECO:0007669"/>
    <property type="project" value="UniProtKB-KW"/>
</dbReference>
<evidence type="ECO:0000256" key="1">
    <source>
        <dbReference type="ARBA" id="ARBA00009798"/>
    </source>
</evidence>
<dbReference type="GO" id="GO:0006412">
    <property type="term" value="P:translation"/>
    <property type="evidence" value="ECO:0007669"/>
    <property type="project" value="UniProtKB-KW"/>
</dbReference>
<keyword evidence="7" id="KW-1185">Reference proteome</keyword>
<keyword evidence="3 4" id="KW-0456">Lyase</keyword>
<dbReference type="GO" id="GO:0002161">
    <property type="term" value="F:aminoacyl-tRNA deacylase activity"/>
    <property type="evidence" value="ECO:0007669"/>
    <property type="project" value="InterPro"/>
</dbReference>
<dbReference type="STRING" id="1195236.CTER_2326"/>
<gene>
    <name evidence="6" type="ORF">CTER_2326</name>
</gene>
<comment type="caution">
    <text evidence="6">The sequence shown here is derived from an EMBL/GenBank/DDBJ whole genome shotgun (WGS) entry which is preliminary data.</text>
</comment>
<dbReference type="PIRSF" id="PIRSF006181">
    <property type="entry name" value="EbsC_YbaK"/>
    <property type="match status" value="1"/>
</dbReference>
<sequence>MGIQKTNVMRILDSAHIPYNTYTYENRDGAIDGVSVANKIGQPEEKVYKTLVTRGASKNFFIFVIPVGKELNLKAAAKSVGEKSVEMIRMDEINRVTGYIRGGCSPIGMKKDYTTVVDSSCGNIDSIIFSAGKIGFQVEIKPHELVDFIKAGVAPVID</sequence>
<dbReference type="eggNOG" id="COG2606">
    <property type="taxonomic scope" value="Bacteria"/>
</dbReference>
<dbReference type="Pfam" id="PF04073">
    <property type="entry name" value="tRNA_edit"/>
    <property type="match status" value="1"/>
</dbReference>
<evidence type="ECO:0000313" key="6">
    <source>
        <dbReference type="EMBL" id="EMS71903.1"/>
    </source>
</evidence>
<reference evidence="6 7" key="1">
    <citation type="journal article" date="2013" name="Genome Announc.">
        <title>Draft Genome Sequence of the Cellulolytic, Mesophilic, Anaerobic Bacterium Clostridium termitidis Strain CT1112 (DSM 5398).</title>
        <authorList>
            <person name="Lal S."/>
            <person name="Ramachandran U."/>
            <person name="Zhang X."/>
            <person name="Munir R."/>
            <person name="Sparling R."/>
            <person name="Levin D.B."/>
        </authorList>
    </citation>
    <scope>NUCLEOTIDE SEQUENCE [LARGE SCALE GENOMIC DNA]</scope>
    <source>
        <strain evidence="6 7">CT1112</strain>
    </source>
</reference>
<evidence type="ECO:0000259" key="5">
    <source>
        <dbReference type="Pfam" id="PF04073"/>
    </source>
</evidence>
<protein>
    <recommendedName>
        <fullName evidence="4">Cys-tRNA(Pro)/Cys-tRNA(Cys) deacylase</fullName>
        <ecNumber evidence="4">4.2.-.-</ecNumber>
    </recommendedName>
</protein>
<organism evidence="6 7">
    <name type="scientific">Ruminiclostridium cellobioparum subsp. termitidis CT1112</name>
    <dbReference type="NCBI Taxonomy" id="1195236"/>
    <lineage>
        <taxon>Bacteria</taxon>
        <taxon>Bacillati</taxon>
        <taxon>Bacillota</taxon>
        <taxon>Clostridia</taxon>
        <taxon>Eubacteriales</taxon>
        <taxon>Oscillospiraceae</taxon>
        <taxon>Ruminiclostridium</taxon>
    </lineage>
</organism>
<keyword evidence="2 4" id="KW-0648">Protein biosynthesis</keyword>
<dbReference type="AlphaFoldDB" id="S0FTS7"/>
<dbReference type="Gene3D" id="3.90.960.10">
    <property type="entry name" value="YbaK/aminoacyl-tRNA synthetase-associated domain"/>
    <property type="match status" value="1"/>
</dbReference>
<dbReference type="PANTHER" id="PTHR30411">
    <property type="entry name" value="CYTOPLASMIC PROTEIN"/>
    <property type="match status" value="1"/>
</dbReference>
<dbReference type="RefSeq" id="WP_004625883.1">
    <property type="nucleotide sequence ID" value="NZ_AORV01000033.1"/>
</dbReference>
<dbReference type="NCBIfam" id="TIGR00011">
    <property type="entry name" value="YbaK_EbsC"/>
    <property type="match status" value="1"/>
</dbReference>
<dbReference type="InterPro" id="IPR004369">
    <property type="entry name" value="Prolyl-tRNA_editing_YbaK/EbsC"/>
</dbReference>
<comment type="similarity">
    <text evidence="1 4">Belongs to the prolyl-tRNA editing family. YbaK/EbsC subfamily.</text>
</comment>
<dbReference type="InterPro" id="IPR007214">
    <property type="entry name" value="YbaK/aa-tRNA-synth-assoc-dom"/>
</dbReference>
<dbReference type="SUPFAM" id="SSF55826">
    <property type="entry name" value="YbaK/ProRS associated domain"/>
    <property type="match status" value="1"/>
</dbReference>
<feature type="domain" description="YbaK/aminoacyl-tRNA synthetase-associated" evidence="5">
    <location>
        <begin position="36"/>
        <end position="148"/>
    </location>
</feature>
<dbReference type="PATRIC" id="fig|1195236.3.peg.2635"/>
<dbReference type="EC" id="4.2.-.-" evidence="4"/>
<evidence type="ECO:0000256" key="4">
    <source>
        <dbReference type="PIRNR" id="PIRNR006181"/>
    </source>
</evidence>
<dbReference type="PANTHER" id="PTHR30411:SF0">
    <property type="entry name" value="CYS-TRNA(PRO)_CYS-TRNA(CYS) DEACYLASE YBAK"/>
    <property type="match status" value="1"/>
</dbReference>
<evidence type="ECO:0000256" key="2">
    <source>
        <dbReference type="ARBA" id="ARBA00022917"/>
    </source>
</evidence>
<dbReference type="EMBL" id="AORV01000033">
    <property type="protein sequence ID" value="EMS71903.1"/>
    <property type="molecule type" value="Genomic_DNA"/>
</dbReference>
<name>S0FTS7_RUMCE</name>
<accession>S0FTS7</accession>
<evidence type="ECO:0000313" key="7">
    <source>
        <dbReference type="Proteomes" id="UP000014155"/>
    </source>
</evidence>
<dbReference type="Proteomes" id="UP000014155">
    <property type="component" value="Unassembled WGS sequence"/>
</dbReference>